<keyword evidence="2" id="KW-1185">Reference proteome</keyword>
<sequence length="220" mass="23947">MSARHVLDEPGPLSARARAFLRRHASVVPVDTGPDDDECRAAMAAVLGHVDEGALAALRWTQARYSGLAYRSPLLGDIRFQPVFEVDGDTGRVEFWHGIVDVAPDGVSGGAFLPDGTVTYGVLDVEVPVFPSVDHFLECDALLDHARRLRPLSAAEPADAAAHLAGLRERRPRLRRLEAASGPAVGWWTDDEVLVQVDEFRSRLGSGSYRPPPVVRIWAV</sequence>
<accession>A0ABW3QWH1</accession>
<dbReference type="EMBL" id="JBHTLK010000082">
    <property type="protein sequence ID" value="MFD1148905.1"/>
    <property type="molecule type" value="Genomic_DNA"/>
</dbReference>
<evidence type="ECO:0000313" key="2">
    <source>
        <dbReference type="Proteomes" id="UP001597168"/>
    </source>
</evidence>
<dbReference type="RefSeq" id="WP_380724320.1">
    <property type="nucleotide sequence ID" value="NZ_JBHTLK010000082.1"/>
</dbReference>
<gene>
    <name evidence="1" type="ORF">ACFQ3T_17380</name>
</gene>
<evidence type="ECO:0000313" key="1">
    <source>
        <dbReference type="EMBL" id="MFD1148905.1"/>
    </source>
</evidence>
<comment type="caution">
    <text evidence="1">The sequence shown here is derived from an EMBL/GenBank/DDBJ whole genome shotgun (WGS) entry which is preliminary data.</text>
</comment>
<reference evidence="2" key="1">
    <citation type="journal article" date="2019" name="Int. J. Syst. Evol. Microbiol.">
        <title>The Global Catalogue of Microorganisms (GCM) 10K type strain sequencing project: providing services to taxonomists for standard genome sequencing and annotation.</title>
        <authorList>
            <consortium name="The Broad Institute Genomics Platform"/>
            <consortium name="The Broad Institute Genome Sequencing Center for Infectious Disease"/>
            <person name="Wu L."/>
            <person name="Ma J."/>
        </authorList>
    </citation>
    <scope>NUCLEOTIDE SEQUENCE [LARGE SCALE GENOMIC DNA]</scope>
    <source>
        <strain evidence="2">CCUG 60214</strain>
    </source>
</reference>
<dbReference type="Proteomes" id="UP001597168">
    <property type="component" value="Unassembled WGS sequence"/>
</dbReference>
<organism evidence="1 2">
    <name type="scientific">Saccharothrix hoggarensis</name>
    <dbReference type="NCBI Taxonomy" id="913853"/>
    <lineage>
        <taxon>Bacteria</taxon>
        <taxon>Bacillati</taxon>
        <taxon>Actinomycetota</taxon>
        <taxon>Actinomycetes</taxon>
        <taxon>Pseudonocardiales</taxon>
        <taxon>Pseudonocardiaceae</taxon>
        <taxon>Saccharothrix</taxon>
    </lineage>
</organism>
<name>A0ABW3QWH1_9PSEU</name>
<protein>
    <submittedName>
        <fullName evidence="1">Uncharacterized protein</fullName>
    </submittedName>
</protein>
<proteinExistence type="predicted"/>